<accession>A0A2S6F7N8</accession>
<dbReference type="AlphaFoldDB" id="A0A2S6F7N8"/>
<protein>
    <submittedName>
        <fullName evidence="1">Uncharacterized protein</fullName>
    </submittedName>
</protein>
<comment type="caution">
    <text evidence="1">The sequence shown here is derived from an EMBL/GenBank/DDBJ whole genome shotgun (WGS) entry which is preliminary data.</text>
</comment>
<name>A0A2S6F7N8_LEGPN</name>
<proteinExistence type="predicted"/>
<dbReference type="PROSITE" id="PS51257">
    <property type="entry name" value="PROKAR_LIPOPROTEIN"/>
    <property type="match status" value="1"/>
</dbReference>
<dbReference type="RefSeq" id="WP_027228004.1">
    <property type="nucleotide sequence ID" value="NZ_CP017601.1"/>
</dbReference>
<evidence type="ECO:0000313" key="1">
    <source>
        <dbReference type="EMBL" id="PPK33431.1"/>
    </source>
</evidence>
<dbReference type="Proteomes" id="UP000239239">
    <property type="component" value="Unassembled WGS sequence"/>
</dbReference>
<sequence length="159" mass="18363">MKEKIAKQLKLFIIYLISYWLLSIISCLIAFGYDDSLRMLLASPKSDLSGTLLFLSSFIAAALLFVFRYKTFSDQPYPYFIFGFYVGNVSLLMLFILDAFIRELIVWKFPEFLLVFISPFVELVLSYLFFGFAFLAIIPAVTSVFILYAVQRKLLLPPI</sequence>
<reference evidence="1 2" key="1">
    <citation type="submission" date="2018-02" db="EMBL/GenBank/DDBJ databases">
        <title>Draft genome sequences of four Legionella pneumophila clinical strains isolated in Ontario.</title>
        <authorList>
            <person name="Fortuna A."/>
            <person name="Ramnarine R."/>
            <person name="Li A."/>
            <person name="Frantz C."/>
            <person name="Mallo G."/>
        </authorList>
    </citation>
    <scope>NUCLEOTIDE SEQUENCE [LARGE SCALE GENOMIC DNA]</scope>
    <source>
        <strain evidence="1 2">LG61</strain>
    </source>
</reference>
<dbReference type="OrthoDB" id="5653990at2"/>
<gene>
    <name evidence="1" type="ORF">C3928_01465</name>
</gene>
<evidence type="ECO:0000313" key="2">
    <source>
        <dbReference type="Proteomes" id="UP000239239"/>
    </source>
</evidence>
<organism evidence="1 2">
    <name type="scientific">Legionella pneumophila</name>
    <dbReference type="NCBI Taxonomy" id="446"/>
    <lineage>
        <taxon>Bacteria</taxon>
        <taxon>Pseudomonadati</taxon>
        <taxon>Pseudomonadota</taxon>
        <taxon>Gammaproteobacteria</taxon>
        <taxon>Legionellales</taxon>
        <taxon>Legionellaceae</taxon>
        <taxon>Legionella</taxon>
    </lineage>
</organism>
<dbReference type="EMBL" id="PQWY01000002">
    <property type="protein sequence ID" value="PPK33431.1"/>
    <property type="molecule type" value="Genomic_DNA"/>
</dbReference>